<dbReference type="Proteomes" id="UP000075636">
    <property type="component" value="Unassembled WGS sequence"/>
</dbReference>
<evidence type="ECO:0000313" key="2">
    <source>
        <dbReference type="Proteomes" id="UP000075636"/>
    </source>
</evidence>
<gene>
    <name evidence="1" type="ORF">AD945_02845</name>
</gene>
<organism evidence="1 2">
    <name type="scientific">Gluconobacter albidus</name>
    <dbReference type="NCBI Taxonomy" id="318683"/>
    <lineage>
        <taxon>Bacteria</taxon>
        <taxon>Pseudomonadati</taxon>
        <taxon>Pseudomonadota</taxon>
        <taxon>Alphaproteobacteria</taxon>
        <taxon>Acetobacterales</taxon>
        <taxon>Acetobacteraceae</taxon>
        <taxon>Gluconobacter</taxon>
    </lineage>
</organism>
<name>A0A149TMH0_9PROT</name>
<reference evidence="1 2" key="1">
    <citation type="submission" date="2015-06" db="EMBL/GenBank/DDBJ databases">
        <title>Improved classification and identification of acetic acid bacteria using matrix-assisted laser desorption/ionization time-of-flight mass spectrometry; Gluconobacter nephelii and Gluconobacter uchimurae are later heterotypic synonyms of Gluconobacter japonicus and Gluconobacter oxydans, respectively.</title>
        <authorList>
            <person name="Li L."/>
            <person name="Cleenwerck I."/>
            <person name="De Vuyst L."/>
            <person name="Vandamme P."/>
        </authorList>
    </citation>
    <scope>NUCLEOTIDE SEQUENCE [LARGE SCALE GENOMIC DNA]</scope>
    <source>
        <strain evidence="1 2">LMG 1768</strain>
    </source>
</reference>
<comment type="caution">
    <text evidence="1">The sequence shown here is derived from an EMBL/GenBank/DDBJ whole genome shotgun (WGS) entry which is preliminary data.</text>
</comment>
<dbReference type="EMBL" id="LHZR01000086">
    <property type="protein sequence ID" value="KXV50076.1"/>
    <property type="molecule type" value="Genomic_DNA"/>
</dbReference>
<sequence>MAKFYSLAKFDNSRLKMLTTALKWITSGLCLESVLLADNFQMLIATICNEWLLAMLPKINYQNLGS</sequence>
<accession>A0A149TMH0</accession>
<proteinExistence type="predicted"/>
<dbReference type="AlphaFoldDB" id="A0A149TMH0"/>
<evidence type="ECO:0000313" key="1">
    <source>
        <dbReference type="EMBL" id="KXV50076.1"/>
    </source>
</evidence>
<protein>
    <submittedName>
        <fullName evidence="1">Uncharacterized protein</fullName>
    </submittedName>
</protein>